<dbReference type="InterPro" id="IPR011961">
    <property type="entry name" value="RimM"/>
</dbReference>
<keyword evidence="3 5" id="KW-0698">rRNA processing</keyword>
<sequence>MEYFRVGKIVRPQGLRGEVRVVVTTDFVSERFKPGMILYAFFPERDHPRPPGFMEPQPLKVERARPHKGMMLVKFAGFDRIEEVEPLRSAELKVASIDRSPLAEGEYYFDEIIGAEVYLESGKRLGIVKEILQPGANDVWVIERPGKKDLLLPYIDECMLHVDVPGRKVVARLLPGLDEDEETDEEV</sequence>
<comment type="domain">
    <text evidence="5">The PRC barrel domain binds ribosomal protein uS19.</text>
</comment>
<evidence type="ECO:0000256" key="1">
    <source>
        <dbReference type="ARBA" id="ARBA00022490"/>
    </source>
</evidence>
<keyword evidence="1 5" id="KW-0963">Cytoplasm</keyword>
<reference evidence="9" key="2">
    <citation type="journal article" date="2018" name="Sci. Rep.">
        <title>Lignite coal burning seam in the remote Altai Mountains harbors a hydrogen-driven thermophilic microbial community.</title>
        <authorList>
            <person name="Kadnikov V.V."/>
            <person name="Mardanov A.V."/>
            <person name="Ivasenko D.A."/>
            <person name="Beletsky A.V."/>
            <person name="Karnachuk O.V."/>
            <person name="Ravin N.V."/>
        </authorList>
    </citation>
    <scope>NUCLEOTIDE SEQUENCE</scope>
    <source>
        <strain evidence="9">AL32</strain>
    </source>
</reference>
<dbReference type="Pfam" id="PF01782">
    <property type="entry name" value="RimM"/>
    <property type="match status" value="1"/>
</dbReference>
<dbReference type="GO" id="GO:0042274">
    <property type="term" value="P:ribosomal small subunit biogenesis"/>
    <property type="evidence" value="ECO:0007669"/>
    <property type="project" value="UniProtKB-UniRule"/>
</dbReference>
<dbReference type="InterPro" id="IPR002676">
    <property type="entry name" value="RimM_N"/>
</dbReference>
<feature type="domain" description="RimM N-terminal" evidence="6">
    <location>
        <begin position="6"/>
        <end position="95"/>
    </location>
</feature>
<dbReference type="GO" id="GO:0043022">
    <property type="term" value="F:ribosome binding"/>
    <property type="evidence" value="ECO:0007669"/>
    <property type="project" value="InterPro"/>
</dbReference>
<comment type="caution">
    <text evidence="9">The sequence shown here is derived from an EMBL/GenBank/DDBJ whole genome shotgun (WGS) entry which is preliminary data.</text>
</comment>
<keyword evidence="2 5" id="KW-0690">Ribosome biogenesis</keyword>
<dbReference type="SUPFAM" id="SSF50447">
    <property type="entry name" value="Translation proteins"/>
    <property type="match status" value="1"/>
</dbReference>
<dbReference type="NCBIfam" id="TIGR02273">
    <property type="entry name" value="16S_RimM"/>
    <property type="match status" value="1"/>
</dbReference>
<comment type="function">
    <text evidence="5">An accessory protein needed during the final step in the assembly of 30S ribosomal subunit, possibly for assembly of the head region. Essential for efficient processing of 16S rRNA. May be needed both before and after RbfA during the maturation of 16S rRNA. It has affinity for free ribosomal 30S subunits but not for 70S ribosomes.</text>
</comment>
<name>A0A2R6XYV9_9BACL</name>
<evidence type="ECO:0000313" key="10">
    <source>
        <dbReference type="Proteomes" id="UP000244338"/>
    </source>
</evidence>
<dbReference type="InterPro" id="IPR036976">
    <property type="entry name" value="RimM_N_sf"/>
</dbReference>
<keyword evidence="4 5" id="KW-0143">Chaperone</keyword>
<dbReference type="Proteomes" id="UP000244338">
    <property type="component" value="Unassembled WGS sequence"/>
</dbReference>
<feature type="domain" description="PRC-barrel" evidence="7">
    <location>
        <begin position="104"/>
        <end position="172"/>
    </location>
</feature>
<dbReference type="PANTHER" id="PTHR33692:SF1">
    <property type="entry name" value="RIBOSOME MATURATION FACTOR RIMM"/>
    <property type="match status" value="1"/>
</dbReference>
<evidence type="ECO:0000313" key="8">
    <source>
        <dbReference type="EMBL" id="PTQ55551.1"/>
    </source>
</evidence>
<comment type="similarity">
    <text evidence="5">Belongs to the RimM family.</text>
</comment>
<dbReference type="EMBL" id="PEBX01000092">
    <property type="protein sequence ID" value="PTQ55608.1"/>
    <property type="molecule type" value="Genomic_DNA"/>
</dbReference>
<proteinExistence type="inferred from homology"/>
<dbReference type="GO" id="GO:0005737">
    <property type="term" value="C:cytoplasm"/>
    <property type="evidence" value="ECO:0007669"/>
    <property type="project" value="UniProtKB-SubCell"/>
</dbReference>
<dbReference type="GO" id="GO:0005840">
    <property type="term" value="C:ribosome"/>
    <property type="evidence" value="ECO:0007669"/>
    <property type="project" value="InterPro"/>
</dbReference>
<dbReference type="GO" id="GO:0006364">
    <property type="term" value="P:rRNA processing"/>
    <property type="evidence" value="ECO:0007669"/>
    <property type="project" value="UniProtKB-UniRule"/>
</dbReference>
<organism evidence="9 10">
    <name type="scientific">Candidatus Carbonibacillus altaicus</name>
    <dbReference type="NCBI Taxonomy" id="2163959"/>
    <lineage>
        <taxon>Bacteria</taxon>
        <taxon>Bacillati</taxon>
        <taxon>Bacillota</taxon>
        <taxon>Bacilli</taxon>
        <taxon>Bacillales</taxon>
        <taxon>Candidatus Carbonibacillus</taxon>
    </lineage>
</organism>
<dbReference type="Gene3D" id="2.30.30.240">
    <property type="entry name" value="PRC-barrel domain"/>
    <property type="match status" value="1"/>
</dbReference>
<comment type="subcellular location">
    <subcellularLocation>
        <location evidence="5">Cytoplasm</location>
    </subcellularLocation>
</comment>
<dbReference type="InterPro" id="IPR027275">
    <property type="entry name" value="PRC-brl_dom"/>
</dbReference>
<dbReference type="SUPFAM" id="SSF50346">
    <property type="entry name" value="PRC-barrel domain"/>
    <property type="match status" value="1"/>
</dbReference>
<comment type="subunit">
    <text evidence="5">Binds ribosomal protein uS19.</text>
</comment>
<evidence type="ECO:0000256" key="3">
    <source>
        <dbReference type="ARBA" id="ARBA00022552"/>
    </source>
</evidence>
<reference evidence="10" key="1">
    <citation type="journal article" date="2018" name="Sci. Rep.">
        <title>Lignite coal burning seam in the remote Altai Mountains harbors a hydrogen-driven thermophilic microbial community.</title>
        <authorList>
            <person name="Kadnikov V.V."/>
            <person name="Mardanov A.V."/>
            <person name="Ivasenko D.A."/>
            <person name="Antsiferov D.V."/>
            <person name="Beletsky A.V."/>
            <person name="Karnachuk O.V."/>
            <person name="Ravin N.V."/>
        </authorList>
    </citation>
    <scope>NUCLEOTIDE SEQUENCE [LARGE SCALE GENOMIC DNA]</scope>
</reference>
<dbReference type="EMBL" id="PEBX01000100">
    <property type="protein sequence ID" value="PTQ55551.1"/>
    <property type="molecule type" value="Genomic_DNA"/>
</dbReference>
<dbReference type="Gene3D" id="2.40.30.60">
    <property type="entry name" value="RimM"/>
    <property type="match status" value="1"/>
</dbReference>
<evidence type="ECO:0000256" key="4">
    <source>
        <dbReference type="ARBA" id="ARBA00023186"/>
    </source>
</evidence>
<evidence type="ECO:0000259" key="6">
    <source>
        <dbReference type="Pfam" id="PF01782"/>
    </source>
</evidence>
<dbReference type="AlphaFoldDB" id="A0A2R6XYV9"/>
<dbReference type="InterPro" id="IPR011033">
    <property type="entry name" value="PRC_barrel-like_sf"/>
</dbReference>
<dbReference type="PANTHER" id="PTHR33692">
    <property type="entry name" value="RIBOSOME MATURATION FACTOR RIMM"/>
    <property type="match status" value="1"/>
</dbReference>
<evidence type="ECO:0000259" key="7">
    <source>
        <dbReference type="Pfam" id="PF05239"/>
    </source>
</evidence>
<gene>
    <name evidence="5" type="primary">rimM</name>
    <name evidence="9" type="ORF">BSOLF_1796</name>
    <name evidence="8" type="ORF">BSOLF_1900</name>
</gene>
<dbReference type="InterPro" id="IPR009000">
    <property type="entry name" value="Transl_B-barrel_sf"/>
</dbReference>
<protein>
    <recommendedName>
        <fullName evidence="5">Ribosome maturation factor RimM</fullName>
    </recommendedName>
</protein>
<dbReference type="HAMAP" id="MF_00014">
    <property type="entry name" value="Ribosome_mat_RimM"/>
    <property type="match status" value="1"/>
</dbReference>
<evidence type="ECO:0000256" key="5">
    <source>
        <dbReference type="HAMAP-Rule" id="MF_00014"/>
    </source>
</evidence>
<dbReference type="Pfam" id="PF05239">
    <property type="entry name" value="PRC"/>
    <property type="match status" value="1"/>
</dbReference>
<evidence type="ECO:0000313" key="9">
    <source>
        <dbReference type="EMBL" id="PTQ55608.1"/>
    </source>
</evidence>
<accession>A0A2R6XYV9</accession>
<evidence type="ECO:0000256" key="2">
    <source>
        <dbReference type="ARBA" id="ARBA00022517"/>
    </source>
</evidence>